<protein>
    <submittedName>
        <fullName evidence="1">Uncharacterized protein</fullName>
    </submittedName>
</protein>
<gene>
    <name evidence="1" type="ORF">RhiirC2_783900</name>
</gene>
<sequence length="173" mass="20580">MLDSWDQFYQDKYPEKVKRELHIVLGGELKVLLKFLEPTTRKGHKALELSGQPKVIIVLRILRNMKLLTNRNSEYNMEREWEFIWVQSIYKIFLICFMNSHNNSLLNSDFNEYSYQRCIVSYLIEDPFLDSINIHVITYIMITNSMLMSHILLSTSNEVKNTLKNNKTLVEKK</sequence>
<accession>A0A2N1MZS7</accession>
<proteinExistence type="predicted"/>
<reference evidence="1 2" key="1">
    <citation type="submission" date="2016-04" db="EMBL/GenBank/DDBJ databases">
        <title>Genome analyses suggest a sexual origin of heterokaryosis in a supposedly ancient asexual fungus.</title>
        <authorList>
            <person name="Ropars J."/>
            <person name="Sedzielewska K."/>
            <person name="Noel J."/>
            <person name="Charron P."/>
            <person name="Farinelli L."/>
            <person name="Marton T."/>
            <person name="Kruger M."/>
            <person name="Pelin A."/>
            <person name="Brachmann A."/>
            <person name="Corradi N."/>
        </authorList>
    </citation>
    <scope>NUCLEOTIDE SEQUENCE [LARGE SCALE GENOMIC DNA]</scope>
    <source>
        <strain evidence="1 2">C2</strain>
    </source>
</reference>
<reference evidence="1 2" key="2">
    <citation type="submission" date="2017-10" db="EMBL/GenBank/DDBJ databases">
        <title>Extensive intraspecific genome diversity in a model arbuscular mycorrhizal fungus.</title>
        <authorList>
            <person name="Chen E.C.H."/>
            <person name="Morin E."/>
            <person name="Baudet D."/>
            <person name="Noel J."/>
            <person name="Ndikumana S."/>
            <person name="Charron P."/>
            <person name="St-Onge C."/>
            <person name="Giorgi J."/>
            <person name="Grigoriev I.V."/>
            <person name="Roux C."/>
            <person name="Martin F.M."/>
            <person name="Corradi N."/>
        </authorList>
    </citation>
    <scope>NUCLEOTIDE SEQUENCE [LARGE SCALE GENOMIC DNA]</scope>
    <source>
        <strain evidence="1 2">C2</strain>
    </source>
</reference>
<dbReference type="Proteomes" id="UP000233469">
    <property type="component" value="Unassembled WGS sequence"/>
</dbReference>
<dbReference type="EMBL" id="LLXL01001002">
    <property type="protein sequence ID" value="PKK67147.1"/>
    <property type="molecule type" value="Genomic_DNA"/>
</dbReference>
<dbReference type="VEuPathDB" id="FungiDB:FUN_001813"/>
<evidence type="ECO:0000313" key="1">
    <source>
        <dbReference type="EMBL" id="PKK67147.1"/>
    </source>
</evidence>
<comment type="caution">
    <text evidence="1">The sequence shown here is derived from an EMBL/GenBank/DDBJ whole genome shotgun (WGS) entry which is preliminary data.</text>
</comment>
<evidence type="ECO:0000313" key="2">
    <source>
        <dbReference type="Proteomes" id="UP000233469"/>
    </source>
</evidence>
<dbReference type="AlphaFoldDB" id="A0A2N1MZS7"/>
<organism evidence="1 2">
    <name type="scientific">Rhizophagus irregularis</name>
    <dbReference type="NCBI Taxonomy" id="588596"/>
    <lineage>
        <taxon>Eukaryota</taxon>
        <taxon>Fungi</taxon>
        <taxon>Fungi incertae sedis</taxon>
        <taxon>Mucoromycota</taxon>
        <taxon>Glomeromycotina</taxon>
        <taxon>Glomeromycetes</taxon>
        <taxon>Glomerales</taxon>
        <taxon>Glomeraceae</taxon>
        <taxon>Rhizophagus</taxon>
    </lineage>
</organism>
<name>A0A2N1MZS7_9GLOM</name>